<keyword evidence="1" id="KW-1133">Transmembrane helix</keyword>
<feature type="non-terminal residue" evidence="2">
    <location>
        <position position="1"/>
    </location>
</feature>
<keyword evidence="1" id="KW-0472">Membrane</keyword>
<name>L7VTI9_9GAMC</name>
<accession>L7VTI9</accession>
<protein>
    <submittedName>
        <fullName evidence="2">Spike protein</fullName>
    </submittedName>
</protein>
<evidence type="ECO:0000256" key="1">
    <source>
        <dbReference type="SAM" id="Phobius"/>
    </source>
</evidence>
<feature type="non-terminal residue" evidence="2">
    <location>
        <position position="284"/>
    </location>
</feature>
<keyword evidence="1" id="KW-0812">Transmembrane</keyword>
<feature type="transmembrane region" description="Helical" evidence="1">
    <location>
        <begin position="12"/>
        <end position="37"/>
    </location>
</feature>
<proteinExistence type="evidence at transcript level"/>
<reference evidence="2" key="1">
    <citation type="submission" date="2012-10" db="EMBL/GenBank/DDBJ databases">
        <title>Molecular epidemiology of infectious bronchitis virus of India.</title>
        <authorList>
            <person name="Raja A."/>
            <person name="Dhinakar Raj G."/>
        </authorList>
    </citation>
    <scope>NUCLEOTIDE SEQUENCE</scope>
    <source>
        <strain evidence="2">Ind/TN/168/06</strain>
    </source>
</reference>
<dbReference type="EMBL" id="JX966396">
    <property type="protein sequence ID" value="AGC70750.1"/>
    <property type="molecule type" value="mRNA"/>
</dbReference>
<gene>
    <name evidence="2" type="primary">S1</name>
</gene>
<organism evidence="2">
    <name type="scientific">Infectious bronchitis virus</name>
    <dbReference type="NCBI Taxonomy" id="11120"/>
    <lineage>
        <taxon>Viruses</taxon>
        <taxon>Riboviria</taxon>
        <taxon>Orthornavirae</taxon>
        <taxon>Pisuviricota</taxon>
        <taxon>Pisoniviricetes</taxon>
        <taxon>Nidovirales</taxon>
        <taxon>Cornidovirineae</taxon>
        <taxon>Coronaviridae</taxon>
        <taxon>Orthocoronavirinae</taxon>
        <taxon>Gammacoronavirus</taxon>
        <taxon>Igacovirus</taxon>
        <taxon>Gammacoronavirus galli</taxon>
        <taxon>Avian coronavirus</taxon>
    </lineage>
</organism>
<sequence>SKFVLYIQSMWVRSLIMVTLLCALFVVQMCFVLNYVYYYQSAFRPSNGWHLHGGAYAVVNVSEENSTVTATECTTGIISGGRSFNASSVAMTAPSSGMGWSKTQFCTAYCNFSDITVFVTHCFVSGPGKCPLTGLIQQGNIRISAMRNGTLFYNATVSINKYPKFKSLQCVDNSTSVYLNGDLVFTSNHTTIVKEAGVYFKGGGPVTYKIMKQFNVLAYFANGTVQDVILCDQSPRFVSMSVILATFSDAFYPFYYSGKFIGLSAKCYLLATHLLTMTSPPLNH</sequence>
<evidence type="ECO:0000313" key="2">
    <source>
        <dbReference type="EMBL" id="AGC70750.1"/>
    </source>
</evidence>